<dbReference type="FunFam" id="3.40.50.300:FF:000655">
    <property type="entry name" value="Protein PHOTOPERIOD-INDEPENDENT EARLY FLOWERING 1"/>
    <property type="match status" value="1"/>
</dbReference>
<dbReference type="OrthoDB" id="372624at2759"/>
<dbReference type="GO" id="GO:0003678">
    <property type="term" value="F:DNA helicase activity"/>
    <property type="evidence" value="ECO:0007669"/>
    <property type="project" value="UniProtKB-EC"/>
</dbReference>
<evidence type="ECO:0000256" key="8">
    <source>
        <dbReference type="ARBA" id="ARBA00022806"/>
    </source>
</evidence>
<evidence type="ECO:0000256" key="5">
    <source>
        <dbReference type="ARBA" id="ARBA00022741"/>
    </source>
</evidence>
<dbReference type="InterPro" id="IPR038718">
    <property type="entry name" value="SNF2-like_sf"/>
</dbReference>
<dbReference type="InterPro" id="IPR049730">
    <property type="entry name" value="SNF2/RAD54-like_C"/>
</dbReference>
<dbReference type="InterPro" id="IPR036612">
    <property type="entry name" value="KH_dom_type_1_sf"/>
</dbReference>
<evidence type="ECO:0000259" key="20">
    <source>
        <dbReference type="PROSITE" id="PS51194"/>
    </source>
</evidence>
<feature type="region of interest" description="Disordered" evidence="17">
    <location>
        <begin position="268"/>
        <end position="342"/>
    </location>
</feature>
<dbReference type="EMBL" id="JAAIUW010000013">
    <property type="protein sequence ID" value="KAF7804139.1"/>
    <property type="molecule type" value="Genomic_DNA"/>
</dbReference>
<proteinExistence type="inferred from homology"/>
<gene>
    <name evidence="21" type="ORF">G2W53_043250</name>
</gene>
<dbReference type="Gene3D" id="3.40.50.300">
    <property type="entry name" value="P-loop containing nucleotide triphosphate hydrolases"/>
    <property type="match status" value="1"/>
</dbReference>
<feature type="region of interest" description="Disordered" evidence="17">
    <location>
        <begin position="1565"/>
        <end position="1587"/>
    </location>
</feature>
<sequence>MASKGPRSKIDHESRAKRQKEEEQRLRKVALNISKDVKKFWLKIEKLVLYKHQRELEEKKKKAQDKQLEFLLGQTERYSTMLAENLVDAIKPVEKQLPEQNRSTQFREVDEDVFNQSNEVNAVIYRKCWYCFQEDDEQTLVEDEALITEEERREELAALHDEIDLPIEELLKRYSGEKGSVTEESSPHHSEDDNKIVKAGNGNENGDDLFSVSKISSCNSSMAPGRRCDESNGGQSTPTDNTRQSENLIQISSERATKTFVYDFNDEEYSSDDERGEDESGKASAVSEDLVDSSFHEDSRKKDPAVSVDEDVKPVEHLDVLQPQAEEQNWEAPHENSEGRESENLIADAAAAARSAQPTGNTFSTTQVRTKFPFLLKYPLREYQHIGLDWLVTMYEKRLNGILADEMGLGKTIMTIALLAHLACERGIWGPHLIVVPTSVMLNWETEFLKWCPAFKILTYFGSAKERKLKRQGWLKPNSFHVCITTYRLVIQDSKVFKRKKWKYLILDEAHLIKNWKSQRWQTLLNFNSKRRILLTGTPLQNDLMELWSLMHFLMPHVFQSHQEFKDWFSNPISGMVEGEEKVNKEVVDRLHNVLRPFILRRLKQDVEKQLPMKHEHVIYCRLSKRQRNLYEDFIASTETQVTLASANFFGMISIIMQLRKVCNHPDLFEGRPIVSSLDMWGIDVQLSSAVCKMFSSSPFSMVDLRGLGFLFTHLDYTMTSWESDELKAIETPASLIMERTDANDLQVIRPEPKHQKKVPGTNIFEEIQRAIWEERLREAKERAAAIAWWNSLRCRKRPIYSTTLRDLLTIRHPVYDIHQVKANPISYMYSSKLADIVLSPVERFQRMIDVVESFMFAIPAARAPSPVCWCSRSEVPVFLNPSYKQKCSEVLSPLLSPIRPAIVRRQVYFPDRRLIQFDCGKLQELAILLRKLKSEGHRALIFTQMTKMLDILEAFINLYGYTYMRLDGSTQPEERQTLMQRFNTNPKIFLFILSTRSGGVGINLVGADTVIFYDSDWNPAMDQQAQDRCHRIGQTREVHIYRLISESTIEENILKKAKQKRALDDLVIQSGGYNTEFFKKLDPMELFSGHRTLPDKNMQKEKTQTSGAEVSVTNADVEEALKYAEDEADYMALKKVELEEAVENQEFTEEAIGRLEEDEYVNEDDMKVDEPAELGESVSKLSKENALMLVGSEPKEERALSVAVKDDDGDMLADVKQMAAAAAASGQAISAFENQLRPIDRYAIRYLEVWDPIIDKAALESEVRIEDTEWELDRIEKYKEEMEAEIDEDEEPLVYERWDADFATEAYRQQVEALAQHQLMEELENEARQKEEADEENCNSGKTQAARDSKPKPKKKPKKTKFKSLKKGSLASESRPMKEELQTELMSIDDEIVTCLDLVSPTTTMQKKRKKPKFIADGEEEKILKKSKKTKRAIDTGASDLDYALLGLPDEHAESKQCESIVDFEQKPASRSKMGGKISITPMPVKRILMIKPEKVKKGNAWFKDCVPSADFWLPQEDAILCAVVHEYGSNWSLHSQNSLKKTSERMSSTNLAQSRKLLAAALEDTSSRQQDDKISSSKEGDDMPVTTDQLDVTLEFQKEESDALLSFPSVINLSIHGTEPLPSLNKATGEDDRLRACQSVAEERLSTAGCPFGESCHFLHYVPGGYNAVAHMMNLTPAAPPASRNIAAPPPVPNGSAQPSVKSRICNKYNTAEGCKFGDKCHFAHGEWELGKSVAPSVDDHRTVGLISSRLAGRMEPPPVASFGANATAKISVEASLAGAIIGKGGVNSKQICRQTGAKLSIRDHESDPNLRNIELEGSFEQIKEASNMVKELLVTLSMSAPPKTHGVPGAPGSHGSNFKTKLCENFTKGSCTFGDRCHFAHGAAELRKSGV</sequence>
<comment type="subcellular location">
    <subcellularLocation>
        <location evidence="1">Nucleus</location>
    </subcellularLocation>
</comment>
<evidence type="ECO:0000256" key="12">
    <source>
        <dbReference type="ARBA" id="ARBA00023125"/>
    </source>
</evidence>
<evidence type="ECO:0000256" key="7">
    <source>
        <dbReference type="ARBA" id="ARBA00022801"/>
    </source>
</evidence>
<feature type="region of interest" description="Disordered" evidence="17">
    <location>
        <begin position="176"/>
        <end position="254"/>
    </location>
</feature>
<feature type="compositionally biased region" description="Basic residues" evidence="17">
    <location>
        <begin position="1353"/>
        <end position="1367"/>
    </location>
</feature>
<comment type="catalytic activity">
    <reaction evidence="14">
        <text>ATP + H2O = ADP + phosphate + H(+)</text>
        <dbReference type="Rhea" id="RHEA:13065"/>
        <dbReference type="ChEBI" id="CHEBI:15377"/>
        <dbReference type="ChEBI" id="CHEBI:15378"/>
        <dbReference type="ChEBI" id="CHEBI:30616"/>
        <dbReference type="ChEBI" id="CHEBI:43474"/>
        <dbReference type="ChEBI" id="CHEBI:456216"/>
        <dbReference type="EC" id="3.6.4.12"/>
    </reaction>
</comment>
<dbReference type="SMART" id="SM00490">
    <property type="entry name" value="HELICc"/>
    <property type="match status" value="1"/>
</dbReference>
<evidence type="ECO:0000256" key="13">
    <source>
        <dbReference type="ARBA" id="ARBA00023242"/>
    </source>
</evidence>
<evidence type="ECO:0000256" key="11">
    <source>
        <dbReference type="ARBA" id="ARBA00022853"/>
    </source>
</evidence>
<dbReference type="GO" id="GO:0003677">
    <property type="term" value="F:DNA binding"/>
    <property type="evidence" value="ECO:0007669"/>
    <property type="project" value="UniProtKB-KW"/>
</dbReference>
<dbReference type="Gene3D" id="3.30.1370.10">
    <property type="entry name" value="K Homology domain, type 1"/>
    <property type="match status" value="1"/>
</dbReference>
<evidence type="ECO:0000256" key="9">
    <source>
        <dbReference type="ARBA" id="ARBA00022833"/>
    </source>
</evidence>
<evidence type="ECO:0000256" key="3">
    <source>
        <dbReference type="ARBA" id="ARBA00012551"/>
    </source>
</evidence>
<dbReference type="CDD" id="cd18003">
    <property type="entry name" value="DEXQc_SRCAP"/>
    <property type="match status" value="1"/>
</dbReference>
<dbReference type="GO" id="GO:0000812">
    <property type="term" value="C:Swr1 complex"/>
    <property type="evidence" value="ECO:0007669"/>
    <property type="project" value="TreeGrafter"/>
</dbReference>
<dbReference type="PROSITE" id="PS51194">
    <property type="entry name" value="HELICASE_CTER"/>
    <property type="match status" value="1"/>
</dbReference>
<evidence type="ECO:0000256" key="2">
    <source>
        <dbReference type="ARBA" id="ARBA00009220"/>
    </source>
</evidence>
<feature type="compositionally biased region" description="Basic and acidic residues" evidence="17">
    <location>
        <begin position="332"/>
        <end position="342"/>
    </location>
</feature>
<dbReference type="GO" id="GO:0042393">
    <property type="term" value="F:histone binding"/>
    <property type="evidence" value="ECO:0007669"/>
    <property type="project" value="TreeGrafter"/>
</dbReference>
<dbReference type="FunFam" id="1.20.120.850:FF:000012">
    <property type="entry name" value="protein PHOTOPERIOD-INDEPENDENT EARLY FLOWERING 1 isoform X3"/>
    <property type="match status" value="1"/>
</dbReference>
<dbReference type="InterPro" id="IPR050520">
    <property type="entry name" value="INO80/SWR1_helicase"/>
</dbReference>
<feature type="domain" description="Helicase ATP-binding" evidence="19">
    <location>
        <begin position="392"/>
        <end position="557"/>
    </location>
</feature>
<keyword evidence="11" id="KW-0156">Chromatin regulator</keyword>
<feature type="domain" description="C3H1-type" evidence="18">
    <location>
        <begin position="1633"/>
        <end position="1665"/>
    </location>
</feature>
<dbReference type="CDD" id="cd22464">
    <property type="entry name" value="KH-I_AtC3H36_like"/>
    <property type="match status" value="1"/>
</dbReference>
<feature type="domain" description="C3H1-type" evidence="18">
    <location>
        <begin position="1860"/>
        <end position="1887"/>
    </location>
</feature>
<dbReference type="InterPro" id="IPR027417">
    <property type="entry name" value="P-loop_NTPase"/>
</dbReference>
<evidence type="ECO:0000256" key="15">
    <source>
        <dbReference type="PROSITE-ProRule" id="PRU00117"/>
    </source>
</evidence>
<dbReference type="GO" id="GO:0006338">
    <property type="term" value="P:chromatin remodeling"/>
    <property type="evidence" value="ECO:0007669"/>
    <property type="project" value="TreeGrafter"/>
</dbReference>
<dbReference type="PROSITE" id="PS50103">
    <property type="entry name" value="ZF_C3H1"/>
    <property type="match status" value="3"/>
</dbReference>
<keyword evidence="12" id="KW-0238">DNA-binding</keyword>
<keyword evidence="9 16" id="KW-0862">Zinc</keyword>
<evidence type="ECO:0000259" key="19">
    <source>
        <dbReference type="PROSITE" id="PS51192"/>
    </source>
</evidence>
<dbReference type="GO" id="GO:0010468">
    <property type="term" value="P:regulation of gene expression"/>
    <property type="evidence" value="ECO:0007669"/>
    <property type="project" value="UniProtKB-ARBA"/>
</dbReference>
<dbReference type="EC" id="3.6.4.12" evidence="3"/>
<dbReference type="CDD" id="cd18793">
    <property type="entry name" value="SF2_C_SNF"/>
    <property type="match status" value="1"/>
</dbReference>
<evidence type="ECO:0000256" key="14">
    <source>
        <dbReference type="ARBA" id="ARBA00047995"/>
    </source>
</evidence>
<feature type="compositionally biased region" description="Acidic residues" evidence="17">
    <location>
        <begin position="268"/>
        <end position="277"/>
    </location>
</feature>
<dbReference type="PROSITE" id="PS50084">
    <property type="entry name" value="KH_TYPE_1"/>
    <property type="match status" value="1"/>
</dbReference>
<evidence type="ECO:0000256" key="1">
    <source>
        <dbReference type="ARBA" id="ARBA00004123"/>
    </source>
</evidence>
<feature type="zinc finger region" description="C3H1-type" evidence="16">
    <location>
        <begin position="1702"/>
        <end position="1730"/>
    </location>
</feature>
<evidence type="ECO:0000256" key="4">
    <source>
        <dbReference type="ARBA" id="ARBA00022723"/>
    </source>
</evidence>
<dbReference type="SMART" id="SM00356">
    <property type="entry name" value="ZnF_C3H1"/>
    <property type="match status" value="3"/>
</dbReference>
<dbReference type="InterPro" id="IPR004088">
    <property type="entry name" value="KH_dom_type_1"/>
</dbReference>
<dbReference type="GO" id="GO:0051252">
    <property type="term" value="P:regulation of RNA metabolic process"/>
    <property type="evidence" value="ECO:0007669"/>
    <property type="project" value="UniProtKB-ARBA"/>
</dbReference>
<dbReference type="PANTHER" id="PTHR45685:SF1">
    <property type="entry name" value="HELICASE SRCAP"/>
    <property type="match status" value="1"/>
</dbReference>
<dbReference type="GO" id="GO:0005524">
    <property type="term" value="F:ATP binding"/>
    <property type="evidence" value="ECO:0007669"/>
    <property type="project" value="UniProtKB-KW"/>
</dbReference>
<accession>A0A834W4S2</accession>
<feature type="compositionally biased region" description="Polar residues" evidence="17">
    <location>
        <begin position="232"/>
        <end position="254"/>
    </location>
</feature>
<dbReference type="SMART" id="SM00487">
    <property type="entry name" value="DEXDc"/>
    <property type="match status" value="1"/>
</dbReference>
<feature type="zinc finger region" description="C3H1-type" evidence="16">
    <location>
        <begin position="1633"/>
        <end position="1665"/>
    </location>
</feature>
<dbReference type="InterPro" id="IPR036855">
    <property type="entry name" value="Znf_CCCH_sf"/>
</dbReference>
<keyword evidence="15" id="KW-0694">RNA-binding</keyword>
<dbReference type="GO" id="GO:0008270">
    <property type="term" value="F:zinc ion binding"/>
    <property type="evidence" value="ECO:0007669"/>
    <property type="project" value="UniProtKB-KW"/>
</dbReference>
<evidence type="ECO:0000256" key="17">
    <source>
        <dbReference type="SAM" id="MobiDB-lite"/>
    </source>
</evidence>
<comment type="caution">
    <text evidence="21">The sequence shown here is derived from an EMBL/GenBank/DDBJ whole genome shotgun (WGS) entry which is preliminary data.</text>
</comment>
<dbReference type="InterPro" id="IPR000571">
    <property type="entry name" value="Znf_CCCH"/>
</dbReference>
<dbReference type="PROSITE" id="PS51192">
    <property type="entry name" value="HELICASE_ATP_BIND_1"/>
    <property type="match status" value="1"/>
</dbReference>
<evidence type="ECO:0000313" key="22">
    <source>
        <dbReference type="Proteomes" id="UP000634136"/>
    </source>
</evidence>
<evidence type="ECO:0000256" key="10">
    <source>
        <dbReference type="ARBA" id="ARBA00022840"/>
    </source>
</evidence>
<feature type="domain" description="Helicase C-terminal" evidence="20">
    <location>
        <begin position="925"/>
        <end position="1075"/>
    </location>
</feature>
<dbReference type="SMART" id="SM00322">
    <property type="entry name" value="KH"/>
    <property type="match status" value="1"/>
</dbReference>
<dbReference type="Pfam" id="PF00642">
    <property type="entry name" value="zf-CCCH"/>
    <property type="match status" value="2"/>
</dbReference>
<feature type="compositionally biased region" description="Basic and acidic residues" evidence="17">
    <location>
        <begin position="185"/>
        <end position="196"/>
    </location>
</feature>
<dbReference type="PANTHER" id="PTHR45685">
    <property type="entry name" value="HELICASE SRCAP-RELATED"/>
    <property type="match status" value="1"/>
</dbReference>
<feature type="compositionally biased region" description="Basic and acidic residues" evidence="17">
    <location>
        <begin position="8"/>
        <end position="24"/>
    </location>
</feature>
<keyword evidence="13" id="KW-0539">Nucleus</keyword>
<feature type="region of interest" description="Disordered" evidence="17">
    <location>
        <begin position="1"/>
        <end position="24"/>
    </location>
</feature>
<evidence type="ECO:0000256" key="6">
    <source>
        <dbReference type="ARBA" id="ARBA00022771"/>
    </source>
</evidence>
<dbReference type="Gene3D" id="4.10.1000.10">
    <property type="entry name" value="Zinc finger, CCCH-type"/>
    <property type="match status" value="2"/>
</dbReference>
<comment type="similarity">
    <text evidence="2">Belongs to the SNF2/RAD54 helicase family. SWR1 subfamily.</text>
</comment>
<keyword evidence="6 16" id="KW-0863">Zinc-finger</keyword>
<dbReference type="FunFam" id="4.10.1000.10:FF:000003">
    <property type="entry name" value="Zinc finger CCCH domain-containing protein"/>
    <property type="match status" value="2"/>
</dbReference>
<dbReference type="SUPFAM" id="SSF90229">
    <property type="entry name" value="CCCH zinc finger"/>
    <property type="match status" value="2"/>
</dbReference>
<keyword evidence="10" id="KW-0067">ATP-binding</keyword>
<dbReference type="InterPro" id="IPR000330">
    <property type="entry name" value="SNF2_N"/>
</dbReference>
<evidence type="ECO:0000313" key="21">
    <source>
        <dbReference type="EMBL" id="KAF7804139.1"/>
    </source>
</evidence>
<feature type="compositionally biased region" description="Basic and acidic residues" evidence="17">
    <location>
        <begin position="294"/>
        <end position="319"/>
    </location>
</feature>
<dbReference type="GO" id="GO:0003723">
    <property type="term" value="F:RNA binding"/>
    <property type="evidence" value="ECO:0007669"/>
    <property type="project" value="UniProtKB-UniRule"/>
</dbReference>
<organism evidence="21 22">
    <name type="scientific">Senna tora</name>
    <dbReference type="NCBI Taxonomy" id="362788"/>
    <lineage>
        <taxon>Eukaryota</taxon>
        <taxon>Viridiplantae</taxon>
        <taxon>Streptophyta</taxon>
        <taxon>Embryophyta</taxon>
        <taxon>Tracheophyta</taxon>
        <taxon>Spermatophyta</taxon>
        <taxon>Magnoliopsida</taxon>
        <taxon>eudicotyledons</taxon>
        <taxon>Gunneridae</taxon>
        <taxon>Pentapetalae</taxon>
        <taxon>rosids</taxon>
        <taxon>fabids</taxon>
        <taxon>Fabales</taxon>
        <taxon>Fabaceae</taxon>
        <taxon>Caesalpinioideae</taxon>
        <taxon>Cassia clade</taxon>
        <taxon>Senna</taxon>
    </lineage>
</organism>
<dbReference type="GO" id="GO:0016887">
    <property type="term" value="F:ATP hydrolysis activity"/>
    <property type="evidence" value="ECO:0007669"/>
    <property type="project" value="TreeGrafter"/>
</dbReference>
<dbReference type="SUPFAM" id="SSF52540">
    <property type="entry name" value="P-loop containing nucleoside triphosphate hydrolases"/>
    <property type="match status" value="2"/>
</dbReference>
<dbReference type="Gene3D" id="3.40.50.10810">
    <property type="entry name" value="Tandem AAA-ATPase domain"/>
    <property type="match status" value="1"/>
</dbReference>
<name>A0A834W4S2_9FABA</name>
<feature type="compositionally biased region" description="Polar residues" evidence="17">
    <location>
        <begin position="213"/>
        <end position="222"/>
    </location>
</feature>
<dbReference type="FunFam" id="3.40.50.10810:FF:000005">
    <property type="entry name" value="Photoperiod-independent early flowering 1"/>
    <property type="match status" value="1"/>
</dbReference>
<dbReference type="Pfam" id="PF00013">
    <property type="entry name" value="KH_1"/>
    <property type="match status" value="1"/>
</dbReference>
<dbReference type="InterPro" id="IPR014001">
    <property type="entry name" value="Helicase_ATP-bd"/>
</dbReference>
<keyword evidence="4 16" id="KW-0479">Metal-binding</keyword>
<keyword evidence="5" id="KW-0547">Nucleotide-binding</keyword>
<keyword evidence="22" id="KW-1185">Reference proteome</keyword>
<dbReference type="InterPro" id="IPR004087">
    <property type="entry name" value="KH_dom"/>
</dbReference>
<protein>
    <recommendedName>
        <fullName evidence="3">DNA helicase</fullName>
        <ecNumber evidence="3">3.6.4.12</ecNumber>
    </recommendedName>
</protein>
<evidence type="ECO:0000256" key="16">
    <source>
        <dbReference type="PROSITE-ProRule" id="PRU00723"/>
    </source>
</evidence>
<keyword evidence="7" id="KW-0378">Hydrolase</keyword>
<evidence type="ECO:0000259" key="18">
    <source>
        <dbReference type="PROSITE" id="PS50103"/>
    </source>
</evidence>
<dbReference type="Pfam" id="PF00271">
    <property type="entry name" value="Helicase_C"/>
    <property type="match status" value="1"/>
</dbReference>
<dbReference type="Proteomes" id="UP000634136">
    <property type="component" value="Unassembled WGS sequence"/>
</dbReference>
<feature type="region of interest" description="Disordered" evidence="17">
    <location>
        <begin position="1325"/>
        <end position="1380"/>
    </location>
</feature>
<dbReference type="Gene3D" id="1.20.120.850">
    <property type="entry name" value="SWI2/SNF2 ATPases, N-terminal domain"/>
    <property type="match status" value="1"/>
</dbReference>
<keyword evidence="8" id="KW-0347">Helicase</keyword>
<dbReference type="InterPro" id="IPR001650">
    <property type="entry name" value="Helicase_C-like"/>
</dbReference>
<dbReference type="SUPFAM" id="SSF54791">
    <property type="entry name" value="Eukaryotic type KH-domain (KH-domain type I)"/>
    <property type="match status" value="1"/>
</dbReference>
<dbReference type="Pfam" id="PF00176">
    <property type="entry name" value="SNF2-rel_dom"/>
    <property type="match status" value="1"/>
</dbReference>
<feature type="compositionally biased region" description="Basic and acidic residues" evidence="17">
    <location>
        <begin position="1567"/>
        <end position="1583"/>
    </location>
</feature>
<reference evidence="21" key="1">
    <citation type="submission" date="2020-09" db="EMBL/GenBank/DDBJ databases">
        <title>Genome-Enabled Discovery of Anthraquinone Biosynthesis in Senna tora.</title>
        <authorList>
            <person name="Kang S.-H."/>
            <person name="Pandey R.P."/>
            <person name="Lee C.-M."/>
            <person name="Sim J.-S."/>
            <person name="Jeong J.-T."/>
            <person name="Choi B.-S."/>
            <person name="Jung M."/>
            <person name="Ginzburg D."/>
            <person name="Zhao K."/>
            <person name="Won S.Y."/>
            <person name="Oh T.-J."/>
            <person name="Yu Y."/>
            <person name="Kim N.-H."/>
            <person name="Lee O.R."/>
            <person name="Lee T.-H."/>
            <person name="Bashyal P."/>
            <person name="Kim T.-S."/>
            <person name="Lee W.-H."/>
            <person name="Kawkins C."/>
            <person name="Kim C.-K."/>
            <person name="Kim J.S."/>
            <person name="Ahn B.O."/>
            <person name="Rhee S.Y."/>
            <person name="Sohng J.K."/>
        </authorList>
    </citation>
    <scope>NUCLEOTIDE SEQUENCE</scope>
    <source>
        <tissue evidence="21">Leaf</tissue>
    </source>
</reference>
<feature type="zinc finger region" description="C3H1-type" evidence="16">
    <location>
        <begin position="1860"/>
        <end position="1887"/>
    </location>
</feature>
<feature type="domain" description="C3H1-type" evidence="18">
    <location>
        <begin position="1702"/>
        <end position="1730"/>
    </location>
</feature>